<name>A0ABM9HXU0_9GAMM</name>
<evidence type="ECO:0000313" key="2">
    <source>
        <dbReference type="Proteomes" id="UP001162030"/>
    </source>
</evidence>
<protein>
    <submittedName>
        <fullName evidence="1">Uncharacterized protein</fullName>
    </submittedName>
</protein>
<gene>
    <name evidence="1" type="ORF">MSZNOR_0621</name>
</gene>
<reference evidence="1 2" key="1">
    <citation type="submission" date="2023-03" db="EMBL/GenBank/DDBJ databases">
        <authorList>
            <person name="Pearce D."/>
        </authorList>
    </citation>
    <scope>NUCLEOTIDE SEQUENCE [LARGE SCALE GENOMIC DNA]</scope>
    <source>
        <strain evidence="1">Msz</strain>
    </source>
</reference>
<sequence length="106" mass="12238">MNQVWPGCERWLNTLFRIIKRLFGYTKLHYRGLLKHANNSTYCSPWGTLYYTRDALKGSSRDESVLSFGKTGTMAESRARIRLSSKMRPSSVYFPGLAPRSPHNLH</sequence>
<accession>A0ABM9HXU0</accession>
<proteinExistence type="predicted"/>
<evidence type="ECO:0000313" key="1">
    <source>
        <dbReference type="EMBL" id="CAI8749592.1"/>
    </source>
</evidence>
<keyword evidence="2" id="KW-1185">Reference proteome</keyword>
<dbReference type="EMBL" id="OX458333">
    <property type="protein sequence ID" value="CAI8749592.1"/>
    <property type="molecule type" value="Genomic_DNA"/>
</dbReference>
<dbReference type="Proteomes" id="UP001162030">
    <property type="component" value="Chromosome"/>
</dbReference>
<organism evidence="1 2">
    <name type="scientific">Methylocaldum szegediense</name>
    <dbReference type="NCBI Taxonomy" id="73780"/>
    <lineage>
        <taxon>Bacteria</taxon>
        <taxon>Pseudomonadati</taxon>
        <taxon>Pseudomonadota</taxon>
        <taxon>Gammaproteobacteria</taxon>
        <taxon>Methylococcales</taxon>
        <taxon>Methylococcaceae</taxon>
        <taxon>Methylocaldum</taxon>
    </lineage>
</organism>